<feature type="region of interest" description="Disordered" evidence="1">
    <location>
        <begin position="21"/>
        <end position="55"/>
    </location>
</feature>
<protein>
    <submittedName>
        <fullName evidence="2">Uncharacterized protein</fullName>
    </submittedName>
</protein>
<evidence type="ECO:0000256" key="1">
    <source>
        <dbReference type="SAM" id="MobiDB-lite"/>
    </source>
</evidence>
<dbReference type="OrthoDB" id="3078516at2"/>
<proteinExistence type="predicted"/>
<dbReference type="RefSeq" id="WP_145275116.1">
    <property type="nucleotide sequence ID" value="NZ_CP036426.1"/>
</dbReference>
<sequence>MARVTITIEGEAQEIRRTLRKLLGPMGMGPGPRRDRANERGGPGTHGPREPWSPEELTQVWNEITVGARRVLTEIAGRAEGYPSGELQKSLGMDGKAIGGTLSSVGVASRRFGARPPIYKFRWDEYRMPPPVAEVVHLLSQGK</sequence>
<reference evidence="2 3" key="1">
    <citation type="submission" date="2019-02" db="EMBL/GenBank/DDBJ databases">
        <title>Deep-cultivation of Planctomycetes and their phenomic and genomic characterization uncovers novel biology.</title>
        <authorList>
            <person name="Wiegand S."/>
            <person name="Jogler M."/>
            <person name="Boedeker C."/>
            <person name="Pinto D."/>
            <person name="Vollmers J."/>
            <person name="Rivas-Marin E."/>
            <person name="Kohn T."/>
            <person name="Peeters S.H."/>
            <person name="Heuer A."/>
            <person name="Rast P."/>
            <person name="Oberbeckmann S."/>
            <person name="Bunk B."/>
            <person name="Jeske O."/>
            <person name="Meyerdierks A."/>
            <person name="Storesund J.E."/>
            <person name="Kallscheuer N."/>
            <person name="Luecker S."/>
            <person name="Lage O.M."/>
            <person name="Pohl T."/>
            <person name="Merkel B.J."/>
            <person name="Hornburger P."/>
            <person name="Mueller R.-W."/>
            <person name="Bruemmer F."/>
            <person name="Labrenz M."/>
            <person name="Spormann A.M."/>
            <person name="Op den Camp H."/>
            <person name="Overmann J."/>
            <person name="Amann R."/>
            <person name="Jetten M.S.M."/>
            <person name="Mascher T."/>
            <person name="Medema M.H."/>
            <person name="Devos D.P."/>
            <person name="Kaster A.-K."/>
            <person name="Ovreas L."/>
            <person name="Rohde M."/>
            <person name="Galperin M.Y."/>
            <person name="Jogler C."/>
        </authorList>
    </citation>
    <scope>NUCLEOTIDE SEQUENCE [LARGE SCALE GENOMIC DNA]</scope>
    <source>
        <strain evidence="2 3">ElP</strain>
    </source>
</reference>
<accession>A0A518H946</accession>
<keyword evidence="3" id="KW-1185">Reference proteome</keyword>
<name>A0A518H946_9BACT</name>
<dbReference type="AlphaFoldDB" id="A0A518H946"/>
<dbReference type="KEGG" id="tpla:ElP_53150"/>
<gene>
    <name evidence="2" type="ORF">ElP_53150</name>
</gene>
<organism evidence="2 3">
    <name type="scientific">Tautonia plasticadhaerens</name>
    <dbReference type="NCBI Taxonomy" id="2527974"/>
    <lineage>
        <taxon>Bacteria</taxon>
        <taxon>Pseudomonadati</taxon>
        <taxon>Planctomycetota</taxon>
        <taxon>Planctomycetia</taxon>
        <taxon>Isosphaerales</taxon>
        <taxon>Isosphaeraceae</taxon>
        <taxon>Tautonia</taxon>
    </lineage>
</organism>
<dbReference type="EMBL" id="CP036426">
    <property type="protein sequence ID" value="QDV37377.1"/>
    <property type="molecule type" value="Genomic_DNA"/>
</dbReference>
<dbReference type="Proteomes" id="UP000317835">
    <property type="component" value="Chromosome"/>
</dbReference>
<evidence type="ECO:0000313" key="2">
    <source>
        <dbReference type="EMBL" id="QDV37377.1"/>
    </source>
</evidence>
<evidence type="ECO:0000313" key="3">
    <source>
        <dbReference type="Proteomes" id="UP000317835"/>
    </source>
</evidence>